<evidence type="ECO:0000313" key="8">
    <source>
        <dbReference type="Proteomes" id="UP000095709"/>
    </source>
</evidence>
<reference evidence="6 9" key="2">
    <citation type="journal article" date="2020" name="Cell Host Microbe">
        <title>Functional and Genomic Variation between Human-Derived Isolates of Lachnospiraceae Reveals Inter- and Intra-Species Diversity.</title>
        <authorList>
            <person name="Sorbara M.T."/>
            <person name="Littmann E.R."/>
            <person name="Fontana E."/>
            <person name="Moody T.U."/>
            <person name="Kohout C.E."/>
            <person name="Gjonbalaj M."/>
            <person name="Eaton V."/>
            <person name="Seok R."/>
            <person name="Leiner I.M."/>
            <person name="Pamer E.G."/>
        </authorList>
    </citation>
    <scope>NUCLEOTIDE SEQUENCE [LARGE SCALE GENOMIC DNA]</scope>
    <source>
        <strain evidence="6 9">MSK.14.54</strain>
    </source>
</reference>
<name>A0A174HLC0_9FIRM</name>
<accession>A0A174HLC0</accession>
<keyword evidence="1" id="KW-1133">Transmembrane helix</keyword>
<dbReference type="EMBL" id="CZAL01000001">
    <property type="protein sequence ID" value="CUO73759.1"/>
    <property type="molecule type" value="Genomic_DNA"/>
</dbReference>
<reference evidence="4" key="4">
    <citation type="submission" date="2021-02" db="EMBL/GenBank/DDBJ databases">
        <title>Metagenome-assembled genomes from human diarrheal sample B26.</title>
        <authorList>
            <person name="Ateba T.P."/>
            <person name="Alayande K.A."/>
            <person name="Mwanza M."/>
        </authorList>
    </citation>
    <scope>NUCLEOTIDE SEQUENCE</scope>
    <source>
        <strain evidence="4">06WH</strain>
    </source>
</reference>
<dbReference type="EMBL" id="CYYV01000003">
    <property type="protein sequence ID" value="CUN74644.1"/>
    <property type="molecule type" value="Genomic_DNA"/>
</dbReference>
<dbReference type="EMBL" id="JAAITQ010000004">
    <property type="protein sequence ID" value="NSE15457.1"/>
    <property type="molecule type" value="Genomic_DNA"/>
</dbReference>
<dbReference type="Proteomes" id="UP000768180">
    <property type="component" value="Unassembled WGS sequence"/>
</dbReference>
<keyword evidence="9" id="KW-1185">Reference proteome</keyword>
<evidence type="ECO:0000313" key="5">
    <source>
        <dbReference type="EMBL" id="MCG4764331.1"/>
    </source>
</evidence>
<dbReference type="Proteomes" id="UP000095709">
    <property type="component" value="Unassembled WGS sequence"/>
</dbReference>
<feature type="transmembrane region" description="Helical" evidence="1">
    <location>
        <begin position="20"/>
        <end position="40"/>
    </location>
</feature>
<evidence type="ECO:0000313" key="3">
    <source>
        <dbReference type="EMBL" id="CUO73759.1"/>
    </source>
</evidence>
<feature type="transmembrane region" description="Helical" evidence="1">
    <location>
        <begin position="46"/>
        <end position="70"/>
    </location>
</feature>
<organism evidence="3 8">
    <name type="scientific">Fusicatenibacter saccharivorans</name>
    <dbReference type="NCBI Taxonomy" id="1150298"/>
    <lineage>
        <taxon>Bacteria</taxon>
        <taxon>Bacillati</taxon>
        <taxon>Bacillota</taxon>
        <taxon>Clostridia</taxon>
        <taxon>Lachnospirales</taxon>
        <taxon>Lachnospiraceae</taxon>
        <taxon>Fusicatenibacter</taxon>
    </lineage>
</organism>
<dbReference type="EMBL" id="JAKNFS010000003">
    <property type="protein sequence ID" value="MCG4764331.1"/>
    <property type="molecule type" value="Genomic_DNA"/>
</dbReference>
<keyword evidence="1" id="KW-0472">Membrane</keyword>
<reference evidence="7 8" key="1">
    <citation type="submission" date="2015-09" db="EMBL/GenBank/DDBJ databases">
        <authorList>
            <consortium name="Pathogen Informatics"/>
        </authorList>
    </citation>
    <scope>NUCLEOTIDE SEQUENCE [LARGE SCALE GENOMIC DNA]</scope>
    <source>
        <strain evidence="2 7">2789STDY5608849</strain>
        <strain evidence="3 8">2789STDY5834885</strain>
    </source>
</reference>
<dbReference type="AlphaFoldDB" id="A0A174HLC0"/>
<gene>
    <name evidence="2" type="ORF">ERS852406_00603</name>
    <name evidence="3" type="ORF">ERS852498_00381</name>
    <name evidence="6" type="ORF">G5B05_03285</name>
    <name evidence="4" type="ORF">JTJ23_06410</name>
    <name evidence="5" type="ORF">L0N21_02175</name>
</gene>
<evidence type="ECO:0000313" key="6">
    <source>
        <dbReference type="EMBL" id="NSE15457.1"/>
    </source>
</evidence>
<evidence type="ECO:0000313" key="7">
    <source>
        <dbReference type="Proteomes" id="UP000095706"/>
    </source>
</evidence>
<dbReference type="Proteomes" id="UP001199915">
    <property type="component" value="Unassembled WGS sequence"/>
</dbReference>
<reference evidence="5" key="5">
    <citation type="submission" date="2022-01" db="EMBL/GenBank/DDBJ databases">
        <title>Collection of gut derived symbiotic bacterial strains cultured from healthy donors.</title>
        <authorList>
            <person name="Lin H."/>
            <person name="Kohout C."/>
            <person name="Waligurski E."/>
            <person name="Pamer E.G."/>
        </authorList>
    </citation>
    <scope>NUCLEOTIDE SEQUENCE</scope>
    <source>
        <strain evidence="5">DFI.5.49</strain>
    </source>
</reference>
<dbReference type="RefSeq" id="WP_022461880.1">
    <property type="nucleotide sequence ID" value="NZ_CABJFB010000001.1"/>
</dbReference>
<dbReference type="EMBL" id="JAFHBD010000022">
    <property type="protein sequence ID" value="MBN2953226.1"/>
    <property type="molecule type" value="Genomic_DNA"/>
</dbReference>
<evidence type="ECO:0000313" key="2">
    <source>
        <dbReference type="EMBL" id="CUN74644.1"/>
    </source>
</evidence>
<proteinExistence type="predicted"/>
<reference evidence="6" key="3">
    <citation type="submission" date="2020-02" db="EMBL/GenBank/DDBJ databases">
        <authorList>
            <person name="Littmann E."/>
            <person name="Sorbara M."/>
        </authorList>
    </citation>
    <scope>NUCLEOTIDE SEQUENCE</scope>
    <source>
        <strain evidence="6">MSK.14.54</strain>
    </source>
</reference>
<sequence length="205" mass="23266">MKIRKGDYGYIRREKKKRLLVTLGLFVLPAIVFIVGLVLADGNKSNIFTVVAVVGCLPGCRAAVGFIMMVMQKPVDKAVYDAIEAKKGKLLMGYEMYITQEKSSLMIEAAAFCGEEIACYTTRAKDQKQIEDCTTYLNKIIRANGYKCHVKIFDREKAFLERLDSLNRNYDELEKSASENFKPDERYPDLSRTELVKHTMLALAL</sequence>
<evidence type="ECO:0000313" key="4">
    <source>
        <dbReference type="EMBL" id="MBN2953226.1"/>
    </source>
</evidence>
<evidence type="ECO:0000256" key="1">
    <source>
        <dbReference type="SAM" id="Phobius"/>
    </source>
</evidence>
<dbReference type="Proteomes" id="UP000737612">
    <property type="component" value="Unassembled WGS sequence"/>
</dbReference>
<protein>
    <submittedName>
        <fullName evidence="4">DUF4191 family protein</fullName>
    </submittedName>
</protein>
<dbReference type="Proteomes" id="UP000095706">
    <property type="component" value="Unassembled WGS sequence"/>
</dbReference>
<evidence type="ECO:0000313" key="9">
    <source>
        <dbReference type="Proteomes" id="UP000768180"/>
    </source>
</evidence>
<keyword evidence="1" id="KW-0812">Transmembrane</keyword>